<reference evidence="1" key="2">
    <citation type="submission" date="2013-09" db="EMBL/GenBank/DDBJ databases">
        <title>Draft genome sequence of Anaerotruncus colihominis(DSM 17241).</title>
        <authorList>
            <person name="Sudarsanam P."/>
            <person name="Ley R."/>
            <person name="Guruge J."/>
            <person name="Turnbaugh P.J."/>
            <person name="Mahowald M."/>
            <person name="Liep D."/>
            <person name="Gordon J."/>
        </authorList>
    </citation>
    <scope>NUCLEOTIDE SEQUENCE</scope>
    <source>
        <strain evidence="1">DSM 17241</strain>
    </source>
</reference>
<accession>B0PA76</accession>
<proteinExistence type="predicted"/>
<gene>
    <name evidence="1" type="ORF">ANACOL_01645</name>
</gene>
<dbReference type="AlphaFoldDB" id="B0PA76"/>
<organism evidence="1 2">
    <name type="scientific">Anaerotruncus colihominis DSM 17241</name>
    <dbReference type="NCBI Taxonomy" id="445972"/>
    <lineage>
        <taxon>Bacteria</taxon>
        <taxon>Bacillati</taxon>
        <taxon>Bacillota</taxon>
        <taxon>Clostridia</taxon>
        <taxon>Eubacteriales</taxon>
        <taxon>Oscillospiraceae</taxon>
        <taxon>Anaerotruncus</taxon>
    </lineage>
</organism>
<reference evidence="1" key="1">
    <citation type="submission" date="2007-11" db="EMBL/GenBank/DDBJ databases">
        <authorList>
            <person name="Fulton L."/>
            <person name="Clifton S."/>
            <person name="Fulton B."/>
            <person name="Xu J."/>
            <person name="Minx P."/>
            <person name="Pepin K.H."/>
            <person name="Johnson M."/>
            <person name="Thiruvilangam P."/>
            <person name="Bhonagiri V."/>
            <person name="Nash W.E."/>
            <person name="Mardis E.R."/>
            <person name="Wilson R.K."/>
        </authorList>
    </citation>
    <scope>NUCLEOTIDE SEQUENCE [LARGE SCALE GENOMIC DNA]</scope>
    <source>
        <strain evidence="1">DSM 17241</strain>
    </source>
</reference>
<dbReference type="HOGENOM" id="CLU_3094890_0_0_9"/>
<evidence type="ECO:0000313" key="2">
    <source>
        <dbReference type="Proteomes" id="UP000003803"/>
    </source>
</evidence>
<evidence type="ECO:0000313" key="1">
    <source>
        <dbReference type="EMBL" id="EDS11754.1"/>
    </source>
</evidence>
<protein>
    <submittedName>
        <fullName evidence="1">Uncharacterized protein</fullName>
    </submittedName>
</protein>
<name>B0PA76_9FIRM</name>
<dbReference type="Proteomes" id="UP000003803">
    <property type="component" value="Unassembled WGS sequence"/>
</dbReference>
<keyword evidence="2" id="KW-1185">Reference proteome</keyword>
<dbReference type="EMBL" id="ABGD02000012">
    <property type="protein sequence ID" value="EDS11754.1"/>
    <property type="molecule type" value="Genomic_DNA"/>
</dbReference>
<comment type="caution">
    <text evidence="1">The sequence shown here is derived from an EMBL/GenBank/DDBJ whole genome shotgun (WGS) entry which is preliminary data.</text>
</comment>
<sequence>MGTADAKVYSVSLFSDRKTCYTGRMTNAAFGRARDRSDDYADCNIRADEKD</sequence>